<dbReference type="InterPro" id="IPR011033">
    <property type="entry name" value="PRC_barrel-like_sf"/>
</dbReference>
<evidence type="ECO:0000259" key="1">
    <source>
        <dbReference type="Pfam" id="PF05239"/>
    </source>
</evidence>
<name>A0ABS3KNP3_9PROT</name>
<gene>
    <name evidence="2" type="ORF">IAI61_04160</name>
</gene>
<dbReference type="Pfam" id="PF05239">
    <property type="entry name" value="PRC"/>
    <property type="match status" value="1"/>
</dbReference>
<dbReference type="EMBL" id="JACTNG010000002">
    <property type="protein sequence ID" value="MBO1078213.1"/>
    <property type="molecule type" value="Genomic_DNA"/>
</dbReference>
<dbReference type="PANTHER" id="PTHR36505:SF1">
    <property type="entry name" value="BLR1072 PROTEIN"/>
    <property type="match status" value="1"/>
</dbReference>
<keyword evidence="3" id="KW-1185">Reference proteome</keyword>
<dbReference type="SUPFAM" id="SSF50346">
    <property type="entry name" value="PRC-barrel domain"/>
    <property type="match status" value="1"/>
</dbReference>
<evidence type="ECO:0000313" key="3">
    <source>
        <dbReference type="Proteomes" id="UP001518989"/>
    </source>
</evidence>
<sequence length="133" mass="14379">MTEPAFTTPEAVARDETLSLISADKVRGSAVYGAGAERLGEIETLMIDKQRGVVTYAVLAYGGILGFGARHYPLPWHQLRYDTELEGYVVGLALADLEAAPSFAPEEHVDLADTEWGERVHSYYGPAGARPGL</sequence>
<comment type="caution">
    <text evidence="2">The sequence shown here is derived from an EMBL/GenBank/DDBJ whole genome shotgun (WGS) entry which is preliminary data.</text>
</comment>
<dbReference type="PANTHER" id="PTHR36505">
    <property type="entry name" value="BLR1072 PROTEIN"/>
    <property type="match status" value="1"/>
</dbReference>
<proteinExistence type="predicted"/>
<dbReference type="InterPro" id="IPR027275">
    <property type="entry name" value="PRC-brl_dom"/>
</dbReference>
<protein>
    <submittedName>
        <fullName evidence="2">PRC-barrel domain-containing protein</fullName>
    </submittedName>
</protein>
<feature type="domain" description="PRC-barrel" evidence="1">
    <location>
        <begin position="21"/>
        <end position="78"/>
    </location>
</feature>
<dbReference type="Proteomes" id="UP001518989">
    <property type="component" value="Unassembled WGS sequence"/>
</dbReference>
<reference evidence="2 3" key="1">
    <citation type="submission" date="2020-09" db="EMBL/GenBank/DDBJ databases">
        <title>Roseomonas.</title>
        <authorList>
            <person name="Zhu W."/>
        </authorList>
    </citation>
    <scope>NUCLEOTIDE SEQUENCE [LARGE SCALE GENOMIC DNA]</scope>
    <source>
        <strain evidence="2 3">573</strain>
    </source>
</reference>
<accession>A0ABS3KNP3</accession>
<evidence type="ECO:0000313" key="2">
    <source>
        <dbReference type="EMBL" id="MBO1078213.1"/>
    </source>
</evidence>
<organism evidence="2 3">
    <name type="scientific">Roseomonas haemaphysalidis</name>
    <dbReference type="NCBI Taxonomy" id="2768162"/>
    <lineage>
        <taxon>Bacteria</taxon>
        <taxon>Pseudomonadati</taxon>
        <taxon>Pseudomonadota</taxon>
        <taxon>Alphaproteobacteria</taxon>
        <taxon>Acetobacterales</taxon>
        <taxon>Roseomonadaceae</taxon>
        <taxon>Roseomonas</taxon>
    </lineage>
</organism>
<dbReference type="Gene3D" id="2.30.30.240">
    <property type="entry name" value="PRC-barrel domain"/>
    <property type="match status" value="1"/>
</dbReference>
<dbReference type="RefSeq" id="WP_237180474.1">
    <property type="nucleotide sequence ID" value="NZ_CP061177.1"/>
</dbReference>